<evidence type="ECO:0000256" key="4">
    <source>
        <dbReference type="ARBA" id="ARBA00022741"/>
    </source>
</evidence>
<dbReference type="PROSITE" id="PS01012">
    <property type="entry name" value="FOLYLPOLYGLU_SYNT_2"/>
    <property type="match status" value="1"/>
</dbReference>
<evidence type="ECO:0000313" key="7">
    <source>
        <dbReference type="EMBL" id="KAF9479351.1"/>
    </source>
</evidence>
<keyword evidence="3" id="KW-0479">Metal-binding</keyword>
<dbReference type="OrthoDB" id="5212574at2759"/>
<comment type="caution">
    <text evidence="7">The sequence shown here is derived from an EMBL/GenBank/DDBJ whole genome shotgun (WGS) entry which is preliminary data.</text>
</comment>
<dbReference type="Gene3D" id="3.90.190.20">
    <property type="entry name" value="Mur ligase, C-terminal domain"/>
    <property type="match status" value="1"/>
</dbReference>
<dbReference type="GO" id="GO:0004326">
    <property type="term" value="F:tetrahydrofolylpolyglutamate synthase activity"/>
    <property type="evidence" value="ECO:0007669"/>
    <property type="project" value="InterPro"/>
</dbReference>
<dbReference type="PANTHER" id="PTHR11136:SF0">
    <property type="entry name" value="DIHYDROFOLATE SYNTHETASE-RELATED"/>
    <property type="match status" value="1"/>
</dbReference>
<keyword evidence="4" id="KW-0547">Nucleotide-binding</keyword>
<dbReference type="GO" id="GO:0005739">
    <property type="term" value="C:mitochondrion"/>
    <property type="evidence" value="ECO:0007669"/>
    <property type="project" value="TreeGrafter"/>
</dbReference>
<dbReference type="Proteomes" id="UP000807469">
    <property type="component" value="Unassembled WGS sequence"/>
</dbReference>
<protein>
    <submittedName>
        <fullName evidence="7">Mur ligase</fullName>
    </submittedName>
</protein>
<name>A0A9P5Z1Y4_9AGAR</name>
<dbReference type="SUPFAM" id="SSF53244">
    <property type="entry name" value="MurD-like peptide ligases, peptide-binding domain"/>
    <property type="match status" value="1"/>
</dbReference>
<evidence type="ECO:0000256" key="5">
    <source>
        <dbReference type="ARBA" id="ARBA00022840"/>
    </source>
</evidence>
<dbReference type="InterPro" id="IPR001645">
    <property type="entry name" value="Folylpolyglutamate_synth"/>
</dbReference>
<dbReference type="GO" id="GO:0005829">
    <property type="term" value="C:cytosol"/>
    <property type="evidence" value="ECO:0007669"/>
    <property type="project" value="TreeGrafter"/>
</dbReference>
<reference evidence="7" key="1">
    <citation type="submission" date="2020-11" db="EMBL/GenBank/DDBJ databases">
        <authorList>
            <consortium name="DOE Joint Genome Institute"/>
            <person name="Ahrendt S."/>
            <person name="Riley R."/>
            <person name="Andreopoulos W."/>
            <person name="Labutti K."/>
            <person name="Pangilinan J."/>
            <person name="Ruiz-Duenas F.J."/>
            <person name="Barrasa J.M."/>
            <person name="Sanchez-Garcia M."/>
            <person name="Camarero S."/>
            <person name="Miyauchi S."/>
            <person name="Serrano A."/>
            <person name="Linde D."/>
            <person name="Babiker R."/>
            <person name="Drula E."/>
            <person name="Ayuso-Fernandez I."/>
            <person name="Pacheco R."/>
            <person name="Padilla G."/>
            <person name="Ferreira P."/>
            <person name="Barriuso J."/>
            <person name="Kellner H."/>
            <person name="Castanera R."/>
            <person name="Alfaro M."/>
            <person name="Ramirez L."/>
            <person name="Pisabarro A.G."/>
            <person name="Kuo A."/>
            <person name="Tritt A."/>
            <person name="Lipzen A."/>
            <person name="He G."/>
            <person name="Yan M."/>
            <person name="Ng V."/>
            <person name="Cullen D."/>
            <person name="Martin F."/>
            <person name="Rosso M.-N."/>
            <person name="Henrissat B."/>
            <person name="Hibbett D."/>
            <person name="Martinez A.T."/>
            <person name="Grigoriev I.V."/>
        </authorList>
    </citation>
    <scope>NUCLEOTIDE SEQUENCE</scope>
    <source>
        <strain evidence="7">CIRM-BRFM 674</strain>
    </source>
</reference>
<sequence>MSIDLGLDRLERLVSHLPSYTRPTIHIAGTNGKGSVSALLTSILLSSRPPFRVGRYNSPHLITILDCITIDNVPASHSFYDEIRREVEEADQKHGTHLSSFELLTMTALLAFERSGVDIVILEVGMGGRLDATNIVPTSCILASVLTAVDLDHQAFLGNTITEIAKEKAGISREGKPFILGRQAHPEVDEVVKGVLEKTGGLLVPSVSVEKVPDEDSVFSLLGPSQSIPGGQLVSALLPSFSSSTPLRASLSLQGAHQRDNLATALTVIDTLLQNSALPFKSRITLESIEEGVSSVSWPGRLSFHKISIKADGSNDIDKTLVLADGAHNPASAETLGAYIESLLESTLKSLPSSNQSPKPLPITFVLALSHSPPKTPLQTLGPLFRPVQSSAATSILNIHPAVAVLSFTPPEGMPWVKSVPASAMRGVVSSLLPSLTEDDIWVPSSPEHAAEGGGLSQDLEEALRWAAKRHSVLGGYWDDGEQVSGLVVLAGSLYLVADFYRLIEGGILG</sequence>
<evidence type="ECO:0000256" key="6">
    <source>
        <dbReference type="ARBA" id="ARBA00022842"/>
    </source>
</evidence>
<evidence type="ECO:0000256" key="2">
    <source>
        <dbReference type="ARBA" id="ARBA00022598"/>
    </source>
</evidence>
<dbReference type="Gene3D" id="3.40.1190.10">
    <property type="entry name" value="Mur-like, catalytic domain"/>
    <property type="match status" value="1"/>
</dbReference>
<dbReference type="NCBIfam" id="TIGR01499">
    <property type="entry name" value="folC"/>
    <property type="match status" value="1"/>
</dbReference>
<dbReference type="InterPro" id="IPR018109">
    <property type="entry name" value="Folylpolyglutamate_synth_CS"/>
</dbReference>
<dbReference type="InterPro" id="IPR036565">
    <property type="entry name" value="Mur-like_cat_sf"/>
</dbReference>
<keyword evidence="8" id="KW-1185">Reference proteome</keyword>
<evidence type="ECO:0000313" key="8">
    <source>
        <dbReference type="Proteomes" id="UP000807469"/>
    </source>
</evidence>
<keyword evidence="2 7" id="KW-0436">Ligase</keyword>
<dbReference type="GO" id="GO:0008841">
    <property type="term" value="F:dihydrofolate synthase activity"/>
    <property type="evidence" value="ECO:0007669"/>
    <property type="project" value="TreeGrafter"/>
</dbReference>
<dbReference type="AlphaFoldDB" id="A0A9P5Z1Y4"/>
<organism evidence="7 8">
    <name type="scientific">Pholiota conissans</name>
    <dbReference type="NCBI Taxonomy" id="109636"/>
    <lineage>
        <taxon>Eukaryota</taxon>
        <taxon>Fungi</taxon>
        <taxon>Dikarya</taxon>
        <taxon>Basidiomycota</taxon>
        <taxon>Agaricomycotina</taxon>
        <taxon>Agaricomycetes</taxon>
        <taxon>Agaricomycetidae</taxon>
        <taxon>Agaricales</taxon>
        <taxon>Agaricineae</taxon>
        <taxon>Strophariaceae</taxon>
        <taxon>Pholiota</taxon>
    </lineage>
</organism>
<keyword evidence="5" id="KW-0067">ATP-binding</keyword>
<accession>A0A9P5Z1Y4</accession>
<proteinExistence type="inferred from homology"/>
<dbReference type="GO" id="GO:0005524">
    <property type="term" value="F:ATP binding"/>
    <property type="evidence" value="ECO:0007669"/>
    <property type="project" value="UniProtKB-KW"/>
</dbReference>
<dbReference type="SUPFAM" id="SSF53623">
    <property type="entry name" value="MurD-like peptide ligases, catalytic domain"/>
    <property type="match status" value="1"/>
</dbReference>
<evidence type="ECO:0000256" key="1">
    <source>
        <dbReference type="ARBA" id="ARBA00008276"/>
    </source>
</evidence>
<dbReference type="InterPro" id="IPR036615">
    <property type="entry name" value="Mur_ligase_C_dom_sf"/>
</dbReference>
<dbReference type="EMBL" id="MU155215">
    <property type="protein sequence ID" value="KAF9479351.1"/>
    <property type="molecule type" value="Genomic_DNA"/>
</dbReference>
<evidence type="ECO:0000256" key="3">
    <source>
        <dbReference type="ARBA" id="ARBA00022723"/>
    </source>
</evidence>
<dbReference type="GO" id="GO:0046872">
    <property type="term" value="F:metal ion binding"/>
    <property type="evidence" value="ECO:0007669"/>
    <property type="project" value="UniProtKB-KW"/>
</dbReference>
<dbReference type="PANTHER" id="PTHR11136">
    <property type="entry name" value="FOLYLPOLYGLUTAMATE SYNTHASE-RELATED"/>
    <property type="match status" value="1"/>
</dbReference>
<comment type="similarity">
    <text evidence="1">Belongs to the folylpolyglutamate synthase family.</text>
</comment>
<keyword evidence="6" id="KW-0460">Magnesium</keyword>
<gene>
    <name evidence="7" type="ORF">BDN70DRAFT_697887</name>
</gene>